<organism evidence="4 5">
    <name type="scientific">Allosphingosinicella deserti</name>
    <dbReference type="NCBI Taxonomy" id="2116704"/>
    <lineage>
        <taxon>Bacteria</taxon>
        <taxon>Pseudomonadati</taxon>
        <taxon>Pseudomonadota</taxon>
        <taxon>Alphaproteobacteria</taxon>
        <taxon>Sphingomonadales</taxon>
        <taxon>Sphingomonadaceae</taxon>
        <taxon>Allosphingosinicella</taxon>
    </lineage>
</organism>
<sequence>MRVLFVEDDPMNRRVVRDMLSVAGAHMAEAEDAETGLRMIDQESFNVILMDLRMPGMDGLEAIRQIRARQDDKSLLPVIVVTADTASRIREDCMEQGADEVILKPVAMKALFDAMGKMIMEHARRSAA</sequence>
<feature type="modified residue" description="4-aspartylphosphate" evidence="2">
    <location>
        <position position="51"/>
    </location>
</feature>
<accession>A0A2P7QW28</accession>
<gene>
    <name evidence="4" type="ORF">C7I55_07985</name>
</gene>
<dbReference type="InterPro" id="IPR011006">
    <property type="entry name" value="CheY-like_superfamily"/>
</dbReference>
<dbReference type="Gene3D" id="3.40.50.2300">
    <property type="match status" value="1"/>
</dbReference>
<reference evidence="4 5" key="1">
    <citation type="submission" date="2018-03" db="EMBL/GenBank/DDBJ databases">
        <title>The draft genome of Sphingosinicella sp. GL-C-18.</title>
        <authorList>
            <person name="Liu L."/>
            <person name="Li L."/>
            <person name="Liang L."/>
            <person name="Zhang X."/>
            <person name="Wang T."/>
        </authorList>
    </citation>
    <scope>NUCLEOTIDE SEQUENCE [LARGE SCALE GENOMIC DNA]</scope>
    <source>
        <strain evidence="4 5">GL-C-18</strain>
    </source>
</reference>
<evidence type="ECO:0000256" key="1">
    <source>
        <dbReference type="ARBA" id="ARBA00022553"/>
    </source>
</evidence>
<dbReference type="EMBL" id="PXYI01000002">
    <property type="protein sequence ID" value="PSJ42165.1"/>
    <property type="molecule type" value="Genomic_DNA"/>
</dbReference>
<comment type="caution">
    <text evidence="4">The sequence shown here is derived from an EMBL/GenBank/DDBJ whole genome shotgun (WGS) entry which is preliminary data.</text>
</comment>
<dbReference type="OrthoDB" id="9808843at2"/>
<dbReference type="Proteomes" id="UP000241167">
    <property type="component" value="Unassembled WGS sequence"/>
</dbReference>
<evidence type="ECO:0000313" key="4">
    <source>
        <dbReference type="EMBL" id="PSJ42165.1"/>
    </source>
</evidence>
<evidence type="ECO:0000313" key="5">
    <source>
        <dbReference type="Proteomes" id="UP000241167"/>
    </source>
</evidence>
<evidence type="ECO:0000259" key="3">
    <source>
        <dbReference type="PROSITE" id="PS50110"/>
    </source>
</evidence>
<dbReference type="SUPFAM" id="SSF52172">
    <property type="entry name" value="CheY-like"/>
    <property type="match status" value="1"/>
</dbReference>
<evidence type="ECO:0000256" key="2">
    <source>
        <dbReference type="PROSITE-ProRule" id="PRU00169"/>
    </source>
</evidence>
<name>A0A2P7QW28_9SPHN</name>
<dbReference type="SMART" id="SM00448">
    <property type="entry name" value="REC"/>
    <property type="match status" value="1"/>
</dbReference>
<dbReference type="PANTHER" id="PTHR45339">
    <property type="entry name" value="HYBRID SIGNAL TRANSDUCTION HISTIDINE KINASE J"/>
    <property type="match status" value="1"/>
</dbReference>
<dbReference type="InterPro" id="IPR001789">
    <property type="entry name" value="Sig_transdc_resp-reg_receiver"/>
</dbReference>
<keyword evidence="5" id="KW-1185">Reference proteome</keyword>
<protein>
    <submittedName>
        <fullName evidence="4">Response regulator</fullName>
    </submittedName>
</protein>
<dbReference type="AlphaFoldDB" id="A0A2P7QW28"/>
<keyword evidence="1 2" id="KW-0597">Phosphoprotein</keyword>
<dbReference type="PANTHER" id="PTHR45339:SF5">
    <property type="entry name" value="HISTIDINE KINASE"/>
    <property type="match status" value="1"/>
</dbReference>
<dbReference type="RefSeq" id="WP_106512332.1">
    <property type="nucleotide sequence ID" value="NZ_PXYI01000002.1"/>
</dbReference>
<feature type="domain" description="Response regulatory" evidence="3">
    <location>
        <begin position="2"/>
        <end position="119"/>
    </location>
</feature>
<dbReference type="PROSITE" id="PS50110">
    <property type="entry name" value="RESPONSE_REGULATORY"/>
    <property type="match status" value="1"/>
</dbReference>
<dbReference type="CDD" id="cd17546">
    <property type="entry name" value="REC_hyHK_CKI1_RcsC-like"/>
    <property type="match status" value="1"/>
</dbReference>
<proteinExistence type="predicted"/>
<dbReference type="GO" id="GO:0000160">
    <property type="term" value="P:phosphorelay signal transduction system"/>
    <property type="evidence" value="ECO:0007669"/>
    <property type="project" value="InterPro"/>
</dbReference>
<dbReference type="Pfam" id="PF00072">
    <property type="entry name" value="Response_reg"/>
    <property type="match status" value="1"/>
</dbReference>